<feature type="chain" id="PRO_5012939555" description="Conjugative transposon protein TraO" evidence="1">
    <location>
        <begin position="23"/>
        <end position="194"/>
    </location>
</feature>
<name>A0A212IUT2_9BACT</name>
<dbReference type="InterPro" id="IPR018899">
    <property type="entry name" value="Conjug_transposon_Tra0"/>
</dbReference>
<dbReference type="AlphaFoldDB" id="A0A212IUT2"/>
<accession>A0A212IUT2</accession>
<reference evidence="2" key="1">
    <citation type="submission" date="2016-04" db="EMBL/GenBank/DDBJ databases">
        <authorList>
            <person name="Evans L.H."/>
            <person name="Alamgir A."/>
            <person name="Owens N."/>
            <person name="Weber N.D."/>
            <person name="Virtaneva K."/>
            <person name="Barbian K."/>
            <person name="Babar A."/>
            <person name="Rosenke K."/>
        </authorList>
    </citation>
    <scope>NUCLEOTIDE SEQUENCE</scope>
    <source>
        <strain evidence="2">86-2</strain>
    </source>
</reference>
<feature type="signal peptide" evidence="1">
    <location>
        <begin position="1"/>
        <end position="22"/>
    </location>
</feature>
<evidence type="ECO:0000256" key="1">
    <source>
        <dbReference type="SAM" id="SignalP"/>
    </source>
</evidence>
<protein>
    <recommendedName>
        <fullName evidence="3">Conjugative transposon protein TraO</fullName>
    </recommendedName>
</protein>
<dbReference type="EMBL" id="FLUL01000001">
    <property type="protein sequence ID" value="SBV90976.1"/>
    <property type="molecule type" value="Genomic_DNA"/>
</dbReference>
<proteinExistence type="predicted"/>
<gene>
    <name evidence="2" type="ORF">KL86DYS2_10100</name>
</gene>
<evidence type="ECO:0008006" key="3">
    <source>
        <dbReference type="Google" id="ProtNLM"/>
    </source>
</evidence>
<evidence type="ECO:0000313" key="2">
    <source>
        <dbReference type="EMBL" id="SBV90976.1"/>
    </source>
</evidence>
<sequence length="194" mass="21739">MRRLSFIMAIVLCLVFADQAHAQRQLPGMQGIQVTGGMVDGIYSSALDNEAGYYFGVAMATYAKKGNKWVFGAEFMERYYPYRTIRIPVSQFTAEGGYYLRILSDPSKTVLFSLGGSALAGYETSNWGEKTLYDGSTLWHKDAFIYGGAITLELETYLTDRVVFLMTGRQRVLWGNSTGHFHTQFGIGLKFIIN</sequence>
<dbReference type="Pfam" id="PF10626">
    <property type="entry name" value="TraO"/>
    <property type="match status" value="1"/>
</dbReference>
<dbReference type="RefSeq" id="WP_296946008.1">
    <property type="nucleotide sequence ID" value="NZ_LT599021.1"/>
</dbReference>
<organism evidence="2">
    <name type="scientific">uncultured Dysgonomonas sp</name>
    <dbReference type="NCBI Taxonomy" id="206096"/>
    <lineage>
        <taxon>Bacteria</taxon>
        <taxon>Pseudomonadati</taxon>
        <taxon>Bacteroidota</taxon>
        <taxon>Bacteroidia</taxon>
        <taxon>Bacteroidales</taxon>
        <taxon>Dysgonomonadaceae</taxon>
        <taxon>Dysgonomonas</taxon>
        <taxon>environmental samples</taxon>
    </lineage>
</organism>
<keyword evidence="1" id="KW-0732">Signal</keyword>